<evidence type="ECO:0000256" key="8">
    <source>
        <dbReference type="ARBA" id="ARBA00023136"/>
    </source>
</evidence>
<comment type="catalytic activity">
    <reaction evidence="11">
        <text>[GlcNAc-(1-&gt;4)-Mur2Ac(oyl-L-Ala-gamma-D-Glu-L-Lys-D-Ala-D-Ala)](n)-di-trans,octa-cis-undecaprenyl diphosphate + beta-D-GlcNAc-(1-&gt;4)-Mur2Ac(oyl-L-Ala-gamma-D-Glu-L-Lys-D-Ala-D-Ala)-di-trans,octa-cis-undecaprenyl diphosphate = [GlcNAc-(1-&gt;4)-Mur2Ac(oyl-L-Ala-gamma-D-Glu-L-Lys-D-Ala-D-Ala)](n+1)-di-trans,octa-cis-undecaprenyl diphosphate + di-trans,octa-cis-undecaprenyl diphosphate + H(+)</text>
        <dbReference type="Rhea" id="RHEA:23708"/>
        <dbReference type="Rhea" id="RHEA-COMP:9602"/>
        <dbReference type="Rhea" id="RHEA-COMP:9603"/>
        <dbReference type="ChEBI" id="CHEBI:15378"/>
        <dbReference type="ChEBI" id="CHEBI:58405"/>
        <dbReference type="ChEBI" id="CHEBI:60033"/>
        <dbReference type="ChEBI" id="CHEBI:78435"/>
        <dbReference type="EC" id="2.4.99.28"/>
    </reaction>
</comment>
<organism evidence="14 15">
    <name type="scientific">Pseudobacteriovorax antillogorgiicola</name>
    <dbReference type="NCBI Taxonomy" id="1513793"/>
    <lineage>
        <taxon>Bacteria</taxon>
        <taxon>Pseudomonadati</taxon>
        <taxon>Bdellovibrionota</taxon>
        <taxon>Oligoflexia</taxon>
        <taxon>Oligoflexales</taxon>
        <taxon>Pseudobacteriovoracaceae</taxon>
        <taxon>Pseudobacteriovorax</taxon>
    </lineage>
</organism>
<dbReference type="GO" id="GO:0030288">
    <property type="term" value="C:outer membrane-bounded periplasmic space"/>
    <property type="evidence" value="ECO:0007669"/>
    <property type="project" value="TreeGrafter"/>
</dbReference>
<comment type="subcellular location">
    <subcellularLocation>
        <location evidence="1">Cell membrane</location>
    </subcellularLocation>
</comment>
<keyword evidence="12" id="KW-0812">Transmembrane</keyword>
<keyword evidence="6" id="KW-0133">Cell shape</keyword>
<evidence type="ECO:0000256" key="2">
    <source>
        <dbReference type="ARBA" id="ARBA00004752"/>
    </source>
</evidence>
<keyword evidence="9" id="KW-0961">Cell wall biogenesis/degradation</keyword>
<dbReference type="GO" id="GO:0008360">
    <property type="term" value="P:regulation of cell shape"/>
    <property type="evidence" value="ECO:0007669"/>
    <property type="project" value="UniProtKB-KW"/>
</dbReference>
<dbReference type="SUPFAM" id="SSF53955">
    <property type="entry name" value="Lysozyme-like"/>
    <property type="match status" value="1"/>
</dbReference>
<evidence type="ECO:0000256" key="6">
    <source>
        <dbReference type="ARBA" id="ARBA00022960"/>
    </source>
</evidence>
<dbReference type="GO" id="GO:0009002">
    <property type="term" value="F:serine-type D-Ala-D-Ala carboxypeptidase activity"/>
    <property type="evidence" value="ECO:0007669"/>
    <property type="project" value="UniProtKB-EC"/>
</dbReference>
<dbReference type="PANTHER" id="PTHR32282:SF11">
    <property type="entry name" value="PENICILLIN-BINDING PROTEIN 1B"/>
    <property type="match status" value="1"/>
</dbReference>
<keyword evidence="12" id="KW-1133">Transmembrane helix</keyword>
<keyword evidence="15" id="KW-1185">Reference proteome</keyword>
<comment type="pathway">
    <text evidence="2">Cell wall biogenesis; peptidoglycan biosynthesis.</text>
</comment>
<dbReference type="EMBL" id="FWZT01000018">
    <property type="protein sequence ID" value="SMF56211.1"/>
    <property type="molecule type" value="Genomic_DNA"/>
</dbReference>
<dbReference type="InterPro" id="IPR036950">
    <property type="entry name" value="PBP_transglycosylase"/>
</dbReference>
<gene>
    <name evidence="14" type="ORF">SAMN06296036_1183</name>
</gene>
<evidence type="ECO:0000259" key="13">
    <source>
        <dbReference type="Pfam" id="PF00912"/>
    </source>
</evidence>
<dbReference type="GO" id="GO:0009252">
    <property type="term" value="P:peptidoglycan biosynthetic process"/>
    <property type="evidence" value="ECO:0007669"/>
    <property type="project" value="UniProtKB-KW"/>
</dbReference>
<evidence type="ECO:0000256" key="7">
    <source>
        <dbReference type="ARBA" id="ARBA00022984"/>
    </source>
</evidence>
<evidence type="ECO:0000256" key="10">
    <source>
        <dbReference type="ARBA" id="ARBA00034000"/>
    </source>
</evidence>
<dbReference type="InterPro" id="IPR001264">
    <property type="entry name" value="Glyco_trans_51"/>
</dbReference>
<keyword evidence="7" id="KW-0573">Peptidoglycan synthesis</keyword>
<comment type="catalytic activity">
    <reaction evidence="10">
        <text>Preferential cleavage: (Ac)2-L-Lys-D-Ala-|-D-Ala. Also transpeptidation of peptidyl-alanyl moieties that are N-acyl substituents of D-alanine.</text>
        <dbReference type="EC" id="3.4.16.4"/>
    </reaction>
</comment>
<evidence type="ECO:0000256" key="3">
    <source>
        <dbReference type="ARBA" id="ARBA00022475"/>
    </source>
</evidence>
<evidence type="ECO:0000313" key="14">
    <source>
        <dbReference type="EMBL" id="SMF56211.1"/>
    </source>
</evidence>
<dbReference type="GO" id="GO:0008955">
    <property type="term" value="F:peptidoglycan glycosyltransferase activity"/>
    <property type="evidence" value="ECO:0007669"/>
    <property type="project" value="UniProtKB-EC"/>
</dbReference>
<feature type="transmembrane region" description="Helical" evidence="12">
    <location>
        <begin position="7"/>
        <end position="29"/>
    </location>
</feature>
<dbReference type="Proteomes" id="UP000192907">
    <property type="component" value="Unassembled WGS sequence"/>
</dbReference>
<dbReference type="InterPro" id="IPR023346">
    <property type="entry name" value="Lysozyme-like_dom_sf"/>
</dbReference>
<evidence type="ECO:0000256" key="4">
    <source>
        <dbReference type="ARBA" id="ARBA00022676"/>
    </source>
</evidence>
<evidence type="ECO:0000256" key="11">
    <source>
        <dbReference type="ARBA" id="ARBA00049902"/>
    </source>
</evidence>
<dbReference type="STRING" id="1513793.SAMN06296036_1183"/>
<evidence type="ECO:0000256" key="12">
    <source>
        <dbReference type="SAM" id="Phobius"/>
    </source>
</evidence>
<keyword evidence="4" id="KW-0328">Glycosyltransferase</keyword>
<dbReference type="AlphaFoldDB" id="A0A1Y6CCP3"/>
<dbReference type="GO" id="GO:0005886">
    <property type="term" value="C:plasma membrane"/>
    <property type="evidence" value="ECO:0007669"/>
    <property type="project" value="UniProtKB-SubCell"/>
</dbReference>
<evidence type="ECO:0000256" key="1">
    <source>
        <dbReference type="ARBA" id="ARBA00004236"/>
    </source>
</evidence>
<dbReference type="PANTHER" id="PTHR32282">
    <property type="entry name" value="BINDING PROTEIN TRANSPEPTIDASE, PUTATIVE-RELATED"/>
    <property type="match status" value="1"/>
</dbReference>
<proteinExistence type="predicted"/>
<name>A0A1Y6CCP3_9BACT</name>
<accession>A0A1Y6CCP3</accession>
<evidence type="ECO:0000256" key="5">
    <source>
        <dbReference type="ARBA" id="ARBA00022679"/>
    </source>
</evidence>
<dbReference type="Gene3D" id="1.10.3810.10">
    <property type="entry name" value="Biosynthetic peptidoglycan transglycosylase-like"/>
    <property type="match status" value="1"/>
</dbReference>
<keyword evidence="8 12" id="KW-0472">Membrane</keyword>
<dbReference type="Pfam" id="PF00912">
    <property type="entry name" value="Transgly"/>
    <property type="match status" value="1"/>
</dbReference>
<feature type="domain" description="Glycosyl transferase family 51" evidence="13">
    <location>
        <begin position="52"/>
        <end position="209"/>
    </location>
</feature>
<dbReference type="GO" id="GO:0071555">
    <property type="term" value="P:cell wall organization"/>
    <property type="evidence" value="ECO:0007669"/>
    <property type="project" value="UniProtKB-KW"/>
</dbReference>
<reference evidence="15" key="1">
    <citation type="submission" date="2017-04" db="EMBL/GenBank/DDBJ databases">
        <authorList>
            <person name="Varghese N."/>
            <person name="Submissions S."/>
        </authorList>
    </citation>
    <scope>NUCLEOTIDE SEQUENCE [LARGE SCALE GENOMIC DNA]</scope>
    <source>
        <strain evidence="15">RKEM611</strain>
    </source>
</reference>
<protein>
    <submittedName>
        <fullName evidence="14">Transglycosylase</fullName>
    </submittedName>
</protein>
<evidence type="ECO:0000256" key="9">
    <source>
        <dbReference type="ARBA" id="ARBA00023316"/>
    </source>
</evidence>
<dbReference type="InterPro" id="IPR050396">
    <property type="entry name" value="Glycosyltr_51/Transpeptidase"/>
</dbReference>
<sequence>MVVLLKCVRYFLVIFLCLLTYLAVVGIWANNVTSHILAELDNRQNVAVLDTKQEELLLKIEDPRFYEHFGVDISNGQGLTTITSSIARDLFLSSKNLTGINASMQSFYRYVFECCKKIDLGRDVMAIVLDNKLPKKHQLNYFSSNSYMGSYKGRQIKGFSEAAEAYFEKPLNALTDEEFIGLVSVLISPNYYHPKRNPERHQQRLRRVKKIISGECTPNGWLDVSYLDCHIAGSKS</sequence>
<keyword evidence="3" id="KW-1003">Cell membrane</keyword>
<keyword evidence="5" id="KW-0808">Transferase</keyword>
<evidence type="ECO:0000313" key="15">
    <source>
        <dbReference type="Proteomes" id="UP000192907"/>
    </source>
</evidence>